<evidence type="ECO:0000313" key="3">
    <source>
        <dbReference type="EMBL" id="KAH6829300.1"/>
    </source>
</evidence>
<evidence type="ECO:0000256" key="1">
    <source>
        <dbReference type="SAM" id="SignalP"/>
    </source>
</evidence>
<feature type="signal peptide" evidence="1">
    <location>
        <begin position="1"/>
        <end position="22"/>
    </location>
</feature>
<dbReference type="AlphaFoldDB" id="A0AAD4P7Z2"/>
<feature type="chain" id="PRO_5042245134" description="KIB1-4 beta-propeller domain-containing protein" evidence="1">
    <location>
        <begin position="23"/>
        <end position="180"/>
    </location>
</feature>
<gene>
    <name evidence="3" type="ORF">C2S53_011524</name>
</gene>
<reference evidence="3 4" key="1">
    <citation type="journal article" date="2021" name="Nat. Commun.">
        <title>Incipient diploidization of the medicinal plant Perilla within 10,000 years.</title>
        <authorList>
            <person name="Zhang Y."/>
            <person name="Shen Q."/>
            <person name="Leng L."/>
            <person name="Zhang D."/>
            <person name="Chen S."/>
            <person name="Shi Y."/>
            <person name="Ning Z."/>
            <person name="Chen S."/>
        </authorList>
    </citation>
    <scope>NUCLEOTIDE SEQUENCE [LARGE SCALE GENOMIC DNA]</scope>
    <source>
        <strain evidence="4">cv. PC099</strain>
    </source>
</reference>
<accession>A0AAD4P7Z2</accession>
<dbReference type="PANTHER" id="PTHR44259">
    <property type="entry name" value="OS07G0183000 PROTEIN-RELATED"/>
    <property type="match status" value="1"/>
</dbReference>
<keyword evidence="1" id="KW-0732">Signal</keyword>
<proteinExistence type="predicted"/>
<dbReference type="PANTHER" id="PTHR44259:SF37">
    <property type="entry name" value="DUF1618 DOMAIN-CONTAINING PROTEIN"/>
    <property type="match status" value="1"/>
</dbReference>
<dbReference type="EMBL" id="SDAM02000109">
    <property type="protein sequence ID" value="KAH6829300.1"/>
    <property type="molecule type" value="Genomic_DNA"/>
</dbReference>
<comment type="caution">
    <text evidence="3">The sequence shown here is derived from an EMBL/GenBank/DDBJ whole genome shotgun (WGS) entry which is preliminary data.</text>
</comment>
<organism evidence="3 4">
    <name type="scientific">Perilla frutescens var. hirtella</name>
    <name type="common">Perilla citriodora</name>
    <name type="synonym">Perilla setoyensis</name>
    <dbReference type="NCBI Taxonomy" id="608512"/>
    <lineage>
        <taxon>Eukaryota</taxon>
        <taxon>Viridiplantae</taxon>
        <taxon>Streptophyta</taxon>
        <taxon>Embryophyta</taxon>
        <taxon>Tracheophyta</taxon>
        <taxon>Spermatophyta</taxon>
        <taxon>Magnoliopsida</taxon>
        <taxon>eudicotyledons</taxon>
        <taxon>Gunneridae</taxon>
        <taxon>Pentapetalae</taxon>
        <taxon>asterids</taxon>
        <taxon>lamiids</taxon>
        <taxon>Lamiales</taxon>
        <taxon>Lamiaceae</taxon>
        <taxon>Nepetoideae</taxon>
        <taxon>Elsholtzieae</taxon>
        <taxon>Perilla</taxon>
    </lineage>
</organism>
<evidence type="ECO:0000259" key="2">
    <source>
        <dbReference type="Pfam" id="PF03478"/>
    </source>
</evidence>
<dbReference type="InterPro" id="IPR050942">
    <property type="entry name" value="F-box_BR-signaling"/>
</dbReference>
<name>A0AAD4P7Z2_PERFH</name>
<protein>
    <recommendedName>
        <fullName evidence="2">KIB1-4 beta-propeller domain-containing protein</fullName>
    </recommendedName>
</protein>
<dbReference type="InterPro" id="IPR005174">
    <property type="entry name" value="KIB1-4_b-propeller"/>
</dbReference>
<dbReference type="Proteomes" id="UP001190926">
    <property type="component" value="Unassembled WGS sequence"/>
</dbReference>
<feature type="domain" description="KIB1-4 beta-propeller" evidence="2">
    <location>
        <begin position="83"/>
        <end position="142"/>
    </location>
</feature>
<keyword evidence="4" id="KW-1185">Reference proteome</keyword>
<sequence length="180" mass="19999">MEFYCCMHVLLLHFRIVAIIHVINPKWQLVLPLCRTTTTTIHLPAHLPPGNDRDRSCKKPRIEIIDGGDDGKLGAVYVEVEEGSLNGLAMFVGGNSHSFALPASEFPGLKPNSIYFTDAKEILPPESSQVMGYGGNDVGIFDYEKKEFYPCHYPLHVDDITSLTPVPIWFTPASSLISKI</sequence>
<evidence type="ECO:0000313" key="4">
    <source>
        <dbReference type="Proteomes" id="UP001190926"/>
    </source>
</evidence>
<dbReference type="Pfam" id="PF03478">
    <property type="entry name" value="Beta-prop_KIB1-4"/>
    <property type="match status" value="1"/>
</dbReference>